<dbReference type="GO" id="GO:1990077">
    <property type="term" value="C:primosome complex"/>
    <property type="evidence" value="ECO:0007669"/>
    <property type="project" value="UniProtKB-KW"/>
</dbReference>
<evidence type="ECO:0000256" key="9">
    <source>
        <dbReference type="ARBA" id="ARBA00023125"/>
    </source>
</evidence>
<evidence type="ECO:0000259" key="13">
    <source>
        <dbReference type="PROSITE" id="PS51192"/>
    </source>
</evidence>
<evidence type="ECO:0000256" key="7">
    <source>
        <dbReference type="ARBA" id="ARBA00022833"/>
    </source>
</evidence>
<evidence type="ECO:0000256" key="3">
    <source>
        <dbReference type="ARBA" id="ARBA00022723"/>
    </source>
</evidence>
<evidence type="ECO:0000256" key="11">
    <source>
        <dbReference type="ARBA" id="ARBA00034808"/>
    </source>
</evidence>
<dbReference type="GO" id="GO:0006269">
    <property type="term" value="P:DNA replication, synthesis of primer"/>
    <property type="evidence" value="ECO:0007669"/>
    <property type="project" value="UniProtKB-KW"/>
</dbReference>
<evidence type="ECO:0000256" key="4">
    <source>
        <dbReference type="ARBA" id="ARBA00022741"/>
    </source>
</evidence>
<dbReference type="GO" id="GO:0003677">
    <property type="term" value="F:DNA binding"/>
    <property type="evidence" value="ECO:0007669"/>
    <property type="project" value="UniProtKB-KW"/>
</dbReference>
<organism evidence="14">
    <name type="scientific">human gut metagenome</name>
    <dbReference type="NCBI Taxonomy" id="408170"/>
    <lineage>
        <taxon>unclassified sequences</taxon>
        <taxon>metagenomes</taxon>
        <taxon>organismal metagenomes</taxon>
    </lineage>
</organism>
<feature type="non-terminal residue" evidence="14">
    <location>
        <position position="191"/>
    </location>
</feature>
<dbReference type="InterPro" id="IPR011545">
    <property type="entry name" value="DEAD/DEAH_box_helicase_dom"/>
</dbReference>
<evidence type="ECO:0000256" key="6">
    <source>
        <dbReference type="ARBA" id="ARBA00022806"/>
    </source>
</evidence>
<dbReference type="PANTHER" id="PTHR30580:SF0">
    <property type="entry name" value="PRIMOSOMAL PROTEIN N"/>
    <property type="match status" value="1"/>
</dbReference>
<dbReference type="GO" id="GO:0006310">
    <property type="term" value="P:DNA recombination"/>
    <property type="evidence" value="ECO:0007669"/>
    <property type="project" value="TreeGrafter"/>
</dbReference>
<keyword evidence="3" id="KW-0479">Metal-binding</keyword>
<dbReference type="SUPFAM" id="SSF52540">
    <property type="entry name" value="P-loop containing nucleoside triphosphate hydrolases"/>
    <property type="match status" value="1"/>
</dbReference>
<evidence type="ECO:0000256" key="2">
    <source>
        <dbReference type="ARBA" id="ARBA00022705"/>
    </source>
</evidence>
<keyword evidence="7" id="KW-0862">Zinc</keyword>
<evidence type="ECO:0000256" key="8">
    <source>
        <dbReference type="ARBA" id="ARBA00022840"/>
    </source>
</evidence>
<dbReference type="InterPro" id="IPR014001">
    <property type="entry name" value="Helicase_ATP-bd"/>
</dbReference>
<feature type="domain" description="Helicase ATP-binding" evidence="13">
    <location>
        <begin position="29"/>
        <end position="191"/>
    </location>
</feature>
<keyword evidence="10" id="KW-0413">Isomerase</keyword>
<dbReference type="FunFam" id="3.40.50.300:FF:000489">
    <property type="entry name" value="Primosome assembly protein PriA"/>
    <property type="match status" value="1"/>
</dbReference>
<evidence type="ECO:0000256" key="1">
    <source>
        <dbReference type="ARBA" id="ARBA00022515"/>
    </source>
</evidence>
<evidence type="ECO:0000256" key="5">
    <source>
        <dbReference type="ARBA" id="ARBA00022801"/>
    </source>
</evidence>
<dbReference type="GO" id="GO:0046872">
    <property type="term" value="F:metal ion binding"/>
    <property type="evidence" value="ECO:0007669"/>
    <property type="project" value="UniProtKB-KW"/>
</dbReference>
<dbReference type="InterPro" id="IPR027417">
    <property type="entry name" value="P-loop_NTPase"/>
</dbReference>
<proteinExistence type="predicted"/>
<dbReference type="GO" id="GO:0006302">
    <property type="term" value="P:double-strand break repair"/>
    <property type="evidence" value="ECO:0007669"/>
    <property type="project" value="TreeGrafter"/>
</dbReference>
<evidence type="ECO:0000256" key="12">
    <source>
        <dbReference type="ARBA" id="ARBA00048988"/>
    </source>
</evidence>
<feature type="non-terminal residue" evidence="14">
    <location>
        <position position="1"/>
    </location>
</feature>
<keyword evidence="5" id="KW-0378">Hydrolase</keyword>
<dbReference type="SMART" id="SM00487">
    <property type="entry name" value="DEXDc"/>
    <property type="match status" value="1"/>
</dbReference>
<dbReference type="PANTHER" id="PTHR30580">
    <property type="entry name" value="PRIMOSOMAL PROTEIN N"/>
    <property type="match status" value="1"/>
</dbReference>
<keyword evidence="9" id="KW-0238">DNA-binding</keyword>
<keyword evidence="4" id="KW-0547">Nucleotide-binding</keyword>
<accession>K1TLM2</accession>
<evidence type="ECO:0000256" key="10">
    <source>
        <dbReference type="ARBA" id="ARBA00023235"/>
    </source>
</evidence>
<keyword evidence="2" id="KW-0235">DNA replication</keyword>
<comment type="caution">
    <text evidence="14">The sequence shown here is derived from an EMBL/GenBank/DDBJ whole genome shotgun (WGS) entry which is preliminary data.</text>
</comment>
<dbReference type="GO" id="GO:0005524">
    <property type="term" value="F:ATP binding"/>
    <property type="evidence" value="ECO:0007669"/>
    <property type="project" value="UniProtKB-KW"/>
</dbReference>
<dbReference type="GO" id="GO:0016787">
    <property type="term" value="F:hydrolase activity"/>
    <property type="evidence" value="ECO:0007669"/>
    <property type="project" value="UniProtKB-KW"/>
</dbReference>
<protein>
    <recommendedName>
        <fullName evidence="11">DNA 3'-5' helicase</fullName>
        <ecNumber evidence="11">5.6.2.4</ecNumber>
    </recommendedName>
</protein>
<name>K1TLM2_9ZZZZ</name>
<gene>
    <name evidence="14" type="ORF">LEA_12979</name>
</gene>
<keyword evidence="6" id="KW-0347">Helicase</keyword>
<dbReference type="EMBL" id="AJWY01008795">
    <property type="protein sequence ID" value="EKC60216.1"/>
    <property type="molecule type" value="Genomic_DNA"/>
</dbReference>
<dbReference type="AlphaFoldDB" id="K1TLM2"/>
<keyword evidence="1" id="KW-0639">Primosome</keyword>
<comment type="catalytic activity">
    <reaction evidence="12">
        <text>ATP + H2O = ADP + phosphate + H(+)</text>
        <dbReference type="Rhea" id="RHEA:13065"/>
        <dbReference type="ChEBI" id="CHEBI:15377"/>
        <dbReference type="ChEBI" id="CHEBI:15378"/>
        <dbReference type="ChEBI" id="CHEBI:30616"/>
        <dbReference type="ChEBI" id="CHEBI:43474"/>
        <dbReference type="ChEBI" id="CHEBI:456216"/>
        <dbReference type="EC" id="5.6.2.4"/>
    </reaction>
</comment>
<sequence length="191" mass="20841">VAPGPVTGGAQFRLPTLSAAQRKAAEEIRAVFADRATVLLRGVTGSGKTEIYMHFAAEVLARGGQVLLLVPEIALTAQLVDRLRQVFGERVIAYHSKLTDRKRTELYLRLRDSAGGELVIGARSAIFLPLRRLELVVVDEEHDPSYKQTDPAPRYQARDCAVLMTRLLGCRTLLGSATPSLESYLNAATGK</sequence>
<dbReference type="GO" id="GO:0043138">
    <property type="term" value="F:3'-5' DNA helicase activity"/>
    <property type="evidence" value="ECO:0007669"/>
    <property type="project" value="UniProtKB-EC"/>
</dbReference>
<evidence type="ECO:0000313" key="14">
    <source>
        <dbReference type="EMBL" id="EKC60216.1"/>
    </source>
</evidence>
<reference evidence="14" key="1">
    <citation type="journal article" date="2013" name="Environ. Microbiol.">
        <title>Microbiota from the distal guts of lean and obese adolescents exhibit partial functional redundancy besides clear differences in community structure.</title>
        <authorList>
            <person name="Ferrer M."/>
            <person name="Ruiz A."/>
            <person name="Lanza F."/>
            <person name="Haange S.B."/>
            <person name="Oberbach A."/>
            <person name="Till H."/>
            <person name="Bargiela R."/>
            <person name="Campoy C."/>
            <person name="Segura M.T."/>
            <person name="Richter M."/>
            <person name="von Bergen M."/>
            <person name="Seifert J."/>
            <person name="Suarez A."/>
        </authorList>
    </citation>
    <scope>NUCLEOTIDE SEQUENCE</scope>
</reference>
<dbReference type="GO" id="GO:0006270">
    <property type="term" value="P:DNA replication initiation"/>
    <property type="evidence" value="ECO:0007669"/>
    <property type="project" value="TreeGrafter"/>
</dbReference>
<dbReference type="Pfam" id="PF00270">
    <property type="entry name" value="DEAD"/>
    <property type="match status" value="1"/>
</dbReference>
<dbReference type="EC" id="5.6.2.4" evidence="11"/>
<dbReference type="Gene3D" id="3.40.50.300">
    <property type="entry name" value="P-loop containing nucleotide triphosphate hydrolases"/>
    <property type="match status" value="1"/>
</dbReference>
<keyword evidence="8" id="KW-0067">ATP-binding</keyword>
<dbReference type="PROSITE" id="PS51192">
    <property type="entry name" value="HELICASE_ATP_BIND_1"/>
    <property type="match status" value="1"/>
</dbReference>